<keyword evidence="1" id="KW-0472">Membrane</keyword>
<dbReference type="AlphaFoldDB" id="A0A2B7XUQ5"/>
<comment type="caution">
    <text evidence="2">The sequence shown here is derived from an EMBL/GenBank/DDBJ whole genome shotgun (WGS) entry which is preliminary data.</text>
</comment>
<feature type="transmembrane region" description="Helical" evidence="1">
    <location>
        <begin position="49"/>
        <end position="71"/>
    </location>
</feature>
<dbReference type="Proteomes" id="UP000223968">
    <property type="component" value="Unassembled WGS sequence"/>
</dbReference>
<gene>
    <name evidence="2" type="ORF">AJ79_04384</name>
</gene>
<sequence>MALQGPPISTESLLSEHQEFNNPHTFELSDRRSSVPFNYQDAGYHLPRFYARALVAIFVPVTVTVFYFAIWGAVAKRDDSLIRYGLPGEVWLYYSWFIVGVFGLNLSRYALLGVEAAMLQERFWHANDAMGLIMHCGASWSGPGGWVTGLKRFWKKDKRIAHRLWFTLALLSLLPSAALPLSGLTLELSDGYVKLSEPPMVVGRTFDNFNDRTAIEALNRAINSWKDGSPTTLPGIGIGYTPPHVDRTEHPYLASLPNSLPLGTGISDVFLAPQARVPIDGKAWGVRIGYNCSTVKSASELTILNQKPASKFFNGFEEWHTAIEDANPFLVLNTPTNNAIYIYNSSTTRSENLFGYVEIGAKQPETYDESYSPTTESGVPKTEILEYVVWQVHQFGKMPKDLKFNSAINTPIAGLSQPVNWEPDGEFSTNETFLSISDSDGKSIPYGLVRPLDTTNEPPPEGIQPVAPPIGVRCVRTSAFGHAEISAKGTYNSFEQSPSPPVHGASRAPIFGQVSLQTLWGRYLEHFRATHSPLPASSDGSSYYTGFIQAETLLQSISQAHAIEALQLMYDGAMYSDQAAYLLSGATSSRKDKVINLGTIPPMIPGMLFAIWAVGSGTLGCFYGFRRRWSEVLDGYSMFRFGADYADKICDQPQFPSIKQFDECDALRGLPGLVGDSRMEEEIGHISLVRRGNFADKRKLYI</sequence>
<evidence type="ECO:0000313" key="2">
    <source>
        <dbReference type="EMBL" id="PGH12318.1"/>
    </source>
</evidence>
<accession>A0A2B7XUQ5</accession>
<proteinExistence type="predicted"/>
<protein>
    <submittedName>
        <fullName evidence="2">Uncharacterized protein</fullName>
    </submittedName>
</protein>
<evidence type="ECO:0000256" key="1">
    <source>
        <dbReference type="SAM" id="Phobius"/>
    </source>
</evidence>
<keyword evidence="3" id="KW-1185">Reference proteome</keyword>
<reference evidence="2 3" key="1">
    <citation type="submission" date="2017-10" db="EMBL/GenBank/DDBJ databases">
        <title>Comparative genomics in systemic dimorphic fungi from Ajellomycetaceae.</title>
        <authorList>
            <person name="Munoz J.F."/>
            <person name="Mcewen J.G."/>
            <person name="Clay O.K."/>
            <person name="Cuomo C.A."/>
        </authorList>
    </citation>
    <scope>NUCLEOTIDE SEQUENCE [LARGE SCALE GENOMIC DNA]</scope>
    <source>
        <strain evidence="2 3">UAMH5409</strain>
    </source>
</reference>
<feature type="transmembrane region" description="Helical" evidence="1">
    <location>
        <begin position="91"/>
        <end position="112"/>
    </location>
</feature>
<feature type="transmembrane region" description="Helical" evidence="1">
    <location>
        <begin position="603"/>
        <end position="625"/>
    </location>
</feature>
<dbReference type="EMBL" id="PDNB01000060">
    <property type="protein sequence ID" value="PGH12318.1"/>
    <property type="molecule type" value="Genomic_DNA"/>
</dbReference>
<dbReference type="OrthoDB" id="5287717at2759"/>
<organism evidence="2 3">
    <name type="scientific">Helicocarpus griseus UAMH5409</name>
    <dbReference type="NCBI Taxonomy" id="1447875"/>
    <lineage>
        <taxon>Eukaryota</taxon>
        <taxon>Fungi</taxon>
        <taxon>Dikarya</taxon>
        <taxon>Ascomycota</taxon>
        <taxon>Pezizomycotina</taxon>
        <taxon>Eurotiomycetes</taxon>
        <taxon>Eurotiomycetidae</taxon>
        <taxon>Onygenales</taxon>
        <taxon>Ajellomycetaceae</taxon>
        <taxon>Helicocarpus</taxon>
    </lineage>
</organism>
<keyword evidence="1" id="KW-0812">Transmembrane</keyword>
<feature type="transmembrane region" description="Helical" evidence="1">
    <location>
        <begin position="164"/>
        <end position="186"/>
    </location>
</feature>
<evidence type="ECO:0000313" key="3">
    <source>
        <dbReference type="Proteomes" id="UP000223968"/>
    </source>
</evidence>
<keyword evidence="1" id="KW-1133">Transmembrane helix</keyword>
<name>A0A2B7XUQ5_9EURO</name>